<evidence type="ECO:0000256" key="11">
    <source>
        <dbReference type="SAM" id="MobiDB-lite"/>
    </source>
</evidence>
<comment type="cofactor">
    <cofactor evidence="10">
        <name>Zn(2+)</name>
        <dbReference type="ChEBI" id="CHEBI:29105"/>
    </cofactor>
    <text evidence="10">Binds 1 zinc ion.</text>
</comment>
<dbReference type="InterPro" id="IPR024077">
    <property type="entry name" value="Neurolysin/TOP_dom2"/>
</dbReference>
<name>A0A5B0MUM3_PUCGR</name>
<dbReference type="PANTHER" id="PTHR11804:SF84">
    <property type="entry name" value="SACCHAROLYSIN"/>
    <property type="match status" value="1"/>
</dbReference>
<dbReference type="GO" id="GO:0046872">
    <property type="term" value="F:metal ion binding"/>
    <property type="evidence" value="ECO:0007669"/>
    <property type="project" value="UniProtKB-UniRule"/>
</dbReference>
<keyword evidence="4 10" id="KW-0645">Protease</keyword>
<dbReference type="GO" id="GO:0005758">
    <property type="term" value="C:mitochondrial intermembrane space"/>
    <property type="evidence" value="ECO:0007669"/>
    <property type="project" value="TreeGrafter"/>
</dbReference>
<comment type="function">
    <text evidence="9">Cleaves proteins, imported into the mitochondrion, to their mature size. While most mitochondrial precursor proteins are processed to the mature form in one step by mitochondrial processing peptidase (MPP), the sequential cleavage by MIP of an octapeptide after initial processing by MPP is a required step for a subgroup of nuclear-encoded precursor proteins destined for the matrix or the inner membrane.</text>
</comment>
<dbReference type="Gene3D" id="1.10.1370.10">
    <property type="entry name" value="Neurolysin, domain 3"/>
    <property type="match status" value="1"/>
</dbReference>
<keyword evidence="7 10" id="KW-0862">Zinc</keyword>
<evidence type="ECO:0000256" key="4">
    <source>
        <dbReference type="ARBA" id="ARBA00022670"/>
    </source>
</evidence>
<feature type="domain" description="Peptidase M3A/M3B catalytic" evidence="12">
    <location>
        <begin position="292"/>
        <end position="676"/>
    </location>
</feature>
<comment type="subcellular location">
    <subcellularLocation>
        <location evidence="1">Cytoplasm</location>
    </subcellularLocation>
</comment>
<evidence type="ECO:0000256" key="10">
    <source>
        <dbReference type="RuleBase" id="RU003435"/>
    </source>
</evidence>
<evidence type="ECO:0000313" key="14">
    <source>
        <dbReference type="Proteomes" id="UP000324748"/>
    </source>
</evidence>
<gene>
    <name evidence="13" type="ORF">PGT21_026272</name>
</gene>
<keyword evidence="8 10" id="KW-0482">Metalloprotease</keyword>
<dbReference type="FunFam" id="1.20.1050.40:FF:000001">
    <property type="entry name" value="Thimet oligopeptidase 1"/>
    <property type="match status" value="1"/>
</dbReference>
<dbReference type="Proteomes" id="UP000324748">
    <property type="component" value="Unassembled WGS sequence"/>
</dbReference>
<dbReference type="GO" id="GO:0006518">
    <property type="term" value="P:peptide metabolic process"/>
    <property type="evidence" value="ECO:0007669"/>
    <property type="project" value="TreeGrafter"/>
</dbReference>
<keyword evidence="5 10" id="KW-0479">Metal-binding</keyword>
<evidence type="ECO:0000256" key="2">
    <source>
        <dbReference type="ARBA" id="ARBA00006040"/>
    </source>
</evidence>
<protein>
    <recommendedName>
        <fullName evidence="12">Peptidase M3A/M3B catalytic domain-containing protein</fullName>
    </recommendedName>
</protein>
<dbReference type="InterPro" id="IPR024080">
    <property type="entry name" value="Neurolysin/TOP_N"/>
</dbReference>
<evidence type="ECO:0000256" key="8">
    <source>
        <dbReference type="ARBA" id="ARBA00023049"/>
    </source>
</evidence>
<feature type="compositionally biased region" description="Basic and acidic residues" evidence="11">
    <location>
        <begin position="707"/>
        <end position="722"/>
    </location>
</feature>
<sequence length="764" mass="86404">MRLGLGTGHQLIRQHKLISRLTTTTTTLSLIINPTTTTTTTTTTNYQHPFLINNHPICPIPLRLNNNRSFSMAAQSTTIQPPQPPPQWDHTPEQIITLTKQAIQDSRDLLDTIAATKPDQANFQTVILPLADNDLLTTVAEILTFYQYVSPEEALRTAAVEADKIIQEYDLEVCSRMDVYEALLAAQKNINPDTLDDESKRLIDKLLIERTRNGLHLDQDSRQKFNQLKNRINNLAIDFQKNLNEEQGKIWFTPEELKGVPEDILSGFEKDDQGRLAMTFKTPDYTPVIQYAIVPETRKRASLGYDSRAAINVPILEEIISLRREAATALGKPNWAAHALEIKMAKKTETVFSFLKDLRQKITPVALKERQELLKIKQEEVQNLGLDTDPTKLYVWDYRYYDRLYTERNLDLKAELVKEYFPVSVVVEVILETYQALLSVKFFQVKDAKLWHPNATQWAVWDSEAVADGRAEKGEGFLGYLHLDLEPRPNKYGHAAVWGLVPGYEKKDGTRHYPVAAMVANLAKGTAQKPALLTHDSVVTFFHEMGHVFHQLCSKTKYGRFHGTSVARDFVEAPSQMLENWCWTESQLVKMSQHYLRKDEKLPKELVQKIIASRDVNSGLFNLRQIFFGMYDMYVHTSTDTLDLTRHWCESRDEISLVDSDPAMLSPGQSSFGHIVGVLIFASLLGGHVRECVLGRSDVGQDGGPVPRRDPPAGRGQGRDGQSDQVPWKAAERAGVLETSASESSLSTTTTVRIRYAYIDLSSV</sequence>
<evidence type="ECO:0000256" key="5">
    <source>
        <dbReference type="ARBA" id="ARBA00022723"/>
    </source>
</evidence>
<evidence type="ECO:0000256" key="1">
    <source>
        <dbReference type="ARBA" id="ARBA00004496"/>
    </source>
</evidence>
<reference evidence="13 14" key="1">
    <citation type="submission" date="2019-05" db="EMBL/GenBank/DDBJ databases">
        <title>Emergence of the Ug99 lineage of the wheat stem rust pathogen through somatic hybridization.</title>
        <authorList>
            <person name="Li F."/>
            <person name="Upadhyaya N.M."/>
            <person name="Sperschneider J."/>
            <person name="Matny O."/>
            <person name="Nguyen-Phuc H."/>
            <person name="Mago R."/>
            <person name="Raley C."/>
            <person name="Miller M.E."/>
            <person name="Silverstein K.A.T."/>
            <person name="Henningsen E."/>
            <person name="Hirsch C.D."/>
            <person name="Visser B."/>
            <person name="Pretorius Z.A."/>
            <person name="Steffenson B.J."/>
            <person name="Schwessinger B."/>
            <person name="Dodds P.N."/>
            <person name="Figueroa M."/>
        </authorList>
    </citation>
    <scope>NUCLEOTIDE SEQUENCE [LARGE SCALE GENOMIC DNA]</scope>
    <source>
        <strain evidence="13">21-0</strain>
    </source>
</reference>
<dbReference type="InterPro" id="IPR045090">
    <property type="entry name" value="Pept_M3A_M3B"/>
</dbReference>
<keyword evidence="14" id="KW-1185">Reference proteome</keyword>
<dbReference type="GO" id="GO:0006508">
    <property type="term" value="P:proteolysis"/>
    <property type="evidence" value="ECO:0007669"/>
    <property type="project" value="UniProtKB-KW"/>
</dbReference>
<dbReference type="AlphaFoldDB" id="A0A5B0MUM3"/>
<dbReference type="FunFam" id="3.40.390.10:FF:000032">
    <property type="entry name" value="Probable thimet oligopeptidase"/>
    <property type="match status" value="1"/>
</dbReference>
<evidence type="ECO:0000256" key="3">
    <source>
        <dbReference type="ARBA" id="ARBA00022490"/>
    </source>
</evidence>
<keyword evidence="6 10" id="KW-0378">Hydrolase</keyword>
<keyword evidence="3" id="KW-0963">Cytoplasm</keyword>
<evidence type="ECO:0000259" key="12">
    <source>
        <dbReference type="Pfam" id="PF01432"/>
    </source>
</evidence>
<accession>A0A5B0MUM3</accession>
<dbReference type="Gene3D" id="1.20.1050.40">
    <property type="entry name" value="Endopeptidase. Chain P, domain 1"/>
    <property type="match status" value="1"/>
</dbReference>
<dbReference type="OrthoDB" id="534666at2759"/>
<proteinExistence type="inferred from homology"/>
<dbReference type="CDD" id="cd06455">
    <property type="entry name" value="M3A_TOP"/>
    <property type="match status" value="1"/>
</dbReference>
<comment type="caution">
    <text evidence="13">The sequence shown here is derived from an EMBL/GenBank/DDBJ whole genome shotgun (WGS) entry which is preliminary data.</text>
</comment>
<dbReference type="GO" id="GO:0004222">
    <property type="term" value="F:metalloendopeptidase activity"/>
    <property type="evidence" value="ECO:0007669"/>
    <property type="project" value="InterPro"/>
</dbReference>
<dbReference type="EMBL" id="VSWC01000132">
    <property type="protein sequence ID" value="KAA1079876.1"/>
    <property type="molecule type" value="Genomic_DNA"/>
</dbReference>
<evidence type="ECO:0000256" key="7">
    <source>
        <dbReference type="ARBA" id="ARBA00022833"/>
    </source>
</evidence>
<evidence type="ECO:0000256" key="6">
    <source>
        <dbReference type="ARBA" id="ARBA00022801"/>
    </source>
</evidence>
<dbReference type="SUPFAM" id="SSF55486">
    <property type="entry name" value="Metalloproteases ('zincins'), catalytic domain"/>
    <property type="match status" value="1"/>
</dbReference>
<comment type="similarity">
    <text evidence="2 10">Belongs to the peptidase M3 family.</text>
</comment>
<dbReference type="Gene3D" id="3.40.390.10">
    <property type="entry name" value="Collagenase (Catalytic Domain)"/>
    <property type="match status" value="1"/>
</dbReference>
<organism evidence="13 14">
    <name type="scientific">Puccinia graminis f. sp. tritici</name>
    <dbReference type="NCBI Taxonomy" id="56615"/>
    <lineage>
        <taxon>Eukaryota</taxon>
        <taxon>Fungi</taxon>
        <taxon>Dikarya</taxon>
        <taxon>Basidiomycota</taxon>
        <taxon>Pucciniomycotina</taxon>
        <taxon>Pucciniomycetes</taxon>
        <taxon>Pucciniales</taxon>
        <taxon>Pucciniaceae</taxon>
        <taxon>Puccinia</taxon>
    </lineage>
</organism>
<feature type="region of interest" description="Disordered" evidence="11">
    <location>
        <begin position="696"/>
        <end position="742"/>
    </location>
</feature>
<evidence type="ECO:0000313" key="13">
    <source>
        <dbReference type="EMBL" id="KAA1079876.1"/>
    </source>
</evidence>
<dbReference type="Pfam" id="PF01432">
    <property type="entry name" value="Peptidase_M3"/>
    <property type="match status" value="1"/>
</dbReference>
<dbReference type="InterPro" id="IPR001567">
    <property type="entry name" value="Pept_M3A_M3B_dom"/>
</dbReference>
<evidence type="ECO:0000256" key="9">
    <source>
        <dbReference type="ARBA" id="ARBA00025208"/>
    </source>
</evidence>
<dbReference type="InterPro" id="IPR024079">
    <property type="entry name" value="MetalloPept_cat_dom_sf"/>
</dbReference>
<dbReference type="PANTHER" id="PTHR11804">
    <property type="entry name" value="PROTEASE M3 THIMET OLIGOPEPTIDASE-RELATED"/>
    <property type="match status" value="1"/>
</dbReference>